<dbReference type="GeneID" id="36588695"/>
<dbReference type="AlphaFoldDB" id="A0A2J6T3E6"/>
<proteinExistence type="predicted"/>
<dbReference type="EMBL" id="KZ613846">
    <property type="protein sequence ID" value="PMD57542.1"/>
    <property type="molecule type" value="Genomic_DNA"/>
</dbReference>
<evidence type="ECO:0000313" key="1">
    <source>
        <dbReference type="EMBL" id="PMD57542.1"/>
    </source>
</evidence>
<dbReference type="InParanoid" id="A0A2J6T3E6"/>
<name>A0A2J6T3E6_9HELO</name>
<dbReference type="Proteomes" id="UP000235371">
    <property type="component" value="Unassembled WGS sequence"/>
</dbReference>
<reference evidence="1 2" key="1">
    <citation type="submission" date="2016-04" db="EMBL/GenBank/DDBJ databases">
        <title>A degradative enzymes factory behind the ericoid mycorrhizal symbiosis.</title>
        <authorList>
            <consortium name="DOE Joint Genome Institute"/>
            <person name="Martino E."/>
            <person name="Morin E."/>
            <person name="Grelet G."/>
            <person name="Kuo A."/>
            <person name="Kohler A."/>
            <person name="Daghino S."/>
            <person name="Barry K."/>
            <person name="Choi C."/>
            <person name="Cichocki N."/>
            <person name="Clum A."/>
            <person name="Copeland A."/>
            <person name="Hainaut M."/>
            <person name="Haridas S."/>
            <person name="Labutti K."/>
            <person name="Lindquist E."/>
            <person name="Lipzen A."/>
            <person name="Khouja H.-R."/>
            <person name="Murat C."/>
            <person name="Ohm R."/>
            <person name="Olson A."/>
            <person name="Spatafora J."/>
            <person name="Veneault-Fourrey C."/>
            <person name="Henrissat B."/>
            <person name="Grigoriev I."/>
            <person name="Martin F."/>
            <person name="Perotto S."/>
        </authorList>
    </citation>
    <scope>NUCLEOTIDE SEQUENCE [LARGE SCALE GENOMIC DNA]</scope>
    <source>
        <strain evidence="1 2">E</strain>
    </source>
</reference>
<dbReference type="RefSeq" id="XP_024734446.1">
    <property type="nucleotide sequence ID" value="XM_024880618.1"/>
</dbReference>
<keyword evidence="2" id="KW-1185">Reference proteome</keyword>
<protein>
    <submittedName>
        <fullName evidence="1">Uncharacterized protein</fullName>
    </submittedName>
</protein>
<evidence type="ECO:0000313" key="2">
    <source>
        <dbReference type="Proteomes" id="UP000235371"/>
    </source>
</evidence>
<gene>
    <name evidence="1" type="ORF">K444DRAFT_614936</name>
</gene>
<organism evidence="1 2">
    <name type="scientific">Hyaloscypha bicolor E</name>
    <dbReference type="NCBI Taxonomy" id="1095630"/>
    <lineage>
        <taxon>Eukaryota</taxon>
        <taxon>Fungi</taxon>
        <taxon>Dikarya</taxon>
        <taxon>Ascomycota</taxon>
        <taxon>Pezizomycotina</taxon>
        <taxon>Leotiomycetes</taxon>
        <taxon>Helotiales</taxon>
        <taxon>Hyaloscyphaceae</taxon>
        <taxon>Hyaloscypha</taxon>
        <taxon>Hyaloscypha bicolor</taxon>
    </lineage>
</organism>
<accession>A0A2J6T3E6</accession>
<sequence>MALQHAFGRGTTLTLHLFWPHPPHLKPDIENSYAKLSSSMLRVFFTRLERIHRSEPGLYLPRAHSQVLLRSAPTSALLPNISCSVARRLLSFAPFQTPRFCFMQSFKLWASRLASLLPTVLEKNETMYPECLLHPMSEAAPAQWNQGGV</sequence>